<dbReference type="AlphaFoldDB" id="A0A0R1NP46"/>
<organism evidence="1 2">
    <name type="scientific">Lentilactobacillus kisonensis DSM 19906 = JCM 15041</name>
    <dbReference type="NCBI Taxonomy" id="1423766"/>
    <lineage>
        <taxon>Bacteria</taxon>
        <taxon>Bacillati</taxon>
        <taxon>Bacillota</taxon>
        <taxon>Bacilli</taxon>
        <taxon>Lactobacillales</taxon>
        <taxon>Lactobacillaceae</taxon>
        <taxon>Lentilactobacillus</taxon>
    </lineage>
</organism>
<keyword evidence="2" id="KW-1185">Reference proteome</keyword>
<accession>A0A0R1NP46</accession>
<dbReference type="PATRIC" id="fig|1423766.4.peg.2921"/>
<proteinExistence type="predicted"/>
<sequence length="154" mass="16773">MADIPLNGSTEDNMPTKTTSVGVTVIGKAHQTNAATTKVTGTLLVYQLGKPYVGEEVKKHLATIFSYDVVCKIRRNRAVVDMLPVGSRGVRYEMVQMAETHRAKIEEIADLGTADKNQSAGPATVVLVAIIESKQKQFEQAFPKMTLLAKLRVS</sequence>
<name>A0A0R1NP46_9LACO</name>
<reference evidence="1 2" key="1">
    <citation type="journal article" date="2015" name="Genome Announc.">
        <title>Expanding the biotechnology potential of lactobacilli through comparative genomics of 213 strains and associated genera.</title>
        <authorList>
            <person name="Sun Z."/>
            <person name="Harris H.M."/>
            <person name="McCann A."/>
            <person name="Guo C."/>
            <person name="Argimon S."/>
            <person name="Zhang W."/>
            <person name="Yang X."/>
            <person name="Jeffery I.B."/>
            <person name="Cooney J.C."/>
            <person name="Kagawa T.F."/>
            <person name="Liu W."/>
            <person name="Song Y."/>
            <person name="Salvetti E."/>
            <person name="Wrobel A."/>
            <person name="Rasinkangas P."/>
            <person name="Parkhill J."/>
            <person name="Rea M.C."/>
            <person name="O'Sullivan O."/>
            <person name="Ritari J."/>
            <person name="Douillard F.P."/>
            <person name="Paul Ross R."/>
            <person name="Yang R."/>
            <person name="Briner A.E."/>
            <person name="Felis G.E."/>
            <person name="de Vos W.M."/>
            <person name="Barrangou R."/>
            <person name="Klaenhammer T.R."/>
            <person name="Caufield P.W."/>
            <person name="Cui Y."/>
            <person name="Zhang H."/>
            <person name="O'Toole P.W."/>
        </authorList>
    </citation>
    <scope>NUCLEOTIDE SEQUENCE [LARGE SCALE GENOMIC DNA]</scope>
    <source>
        <strain evidence="1 2">DSM 19906</strain>
    </source>
</reference>
<evidence type="ECO:0000313" key="2">
    <source>
        <dbReference type="Proteomes" id="UP000051439"/>
    </source>
</evidence>
<gene>
    <name evidence="1" type="ORF">FC98_GL002791</name>
</gene>
<comment type="caution">
    <text evidence="1">The sequence shown here is derived from an EMBL/GenBank/DDBJ whole genome shotgun (WGS) entry which is preliminary data.</text>
</comment>
<protein>
    <submittedName>
        <fullName evidence="1">Uncharacterized protein</fullName>
    </submittedName>
</protein>
<dbReference type="EMBL" id="AZEB01000009">
    <property type="protein sequence ID" value="KRL22174.1"/>
    <property type="molecule type" value="Genomic_DNA"/>
</dbReference>
<evidence type="ECO:0000313" key="1">
    <source>
        <dbReference type="EMBL" id="KRL22174.1"/>
    </source>
</evidence>
<dbReference type="Proteomes" id="UP000051439">
    <property type="component" value="Unassembled WGS sequence"/>
</dbReference>